<dbReference type="Proteomes" id="UP000663833">
    <property type="component" value="Unassembled WGS sequence"/>
</dbReference>
<proteinExistence type="predicted"/>
<sequence length="200" mass="22041">MLATPVAPAVDKGGSSRYMPTIPMLAICCLGLLLLMVAATIILALIPVYVPNKTIDNLVTTSIRYFTLNPLSTITEYGITTARTCTTISNSLESKVGIPLGSLIPISCTFALQSSDRRRRSWYVHSRLRRQSGSAKLFMKAIINYYRCPRCRAQAYINQWINLEFPSTFAYNGTQSINFIVSSITSTAFTGVWPTGIIIA</sequence>
<accession>A0A817PVW3</accession>
<keyword evidence="1" id="KW-0812">Transmembrane</keyword>
<reference evidence="2" key="1">
    <citation type="submission" date="2021-02" db="EMBL/GenBank/DDBJ databases">
        <authorList>
            <person name="Nowell W R."/>
        </authorList>
    </citation>
    <scope>NUCLEOTIDE SEQUENCE</scope>
</reference>
<comment type="caution">
    <text evidence="2">The sequence shown here is derived from an EMBL/GenBank/DDBJ whole genome shotgun (WGS) entry which is preliminary data.</text>
</comment>
<evidence type="ECO:0000256" key="1">
    <source>
        <dbReference type="SAM" id="Phobius"/>
    </source>
</evidence>
<protein>
    <submittedName>
        <fullName evidence="2">Uncharacterized protein</fullName>
    </submittedName>
</protein>
<name>A0A817PVW3_9BILA</name>
<dbReference type="EMBL" id="CAJNYD010000015">
    <property type="protein sequence ID" value="CAF3177437.1"/>
    <property type="molecule type" value="Genomic_DNA"/>
</dbReference>
<feature type="transmembrane region" description="Helical" evidence="1">
    <location>
        <begin position="22"/>
        <end position="50"/>
    </location>
</feature>
<gene>
    <name evidence="2" type="ORF">LUA448_LOCUS764</name>
</gene>
<dbReference type="AlphaFoldDB" id="A0A817PVW3"/>
<evidence type="ECO:0000313" key="3">
    <source>
        <dbReference type="Proteomes" id="UP000663833"/>
    </source>
</evidence>
<organism evidence="2 3">
    <name type="scientific">Rotaria socialis</name>
    <dbReference type="NCBI Taxonomy" id="392032"/>
    <lineage>
        <taxon>Eukaryota</taxon>
        <taxon>Metazoa</taxon>
        <taxon>Spiralia</taxon>
        <taxon>Gnathifera</taxon>
        <taxon>Rotifera</taxon>
        <taxon>Eurotatoria</taxon>
        <taxon>Bdelloidea</taxon>
        <taxon>Philodinida</taxon>
        <taxon>Philodinidae</taxon>
        <taxon>Rotaria</taxon>
    </lineage>
</organism>
<evidence type="ECO:0000313" key="2">
    <source>
        <dbReference type="EMBL" id="CAF3177437.1"/>
    </source>
</evidence>
<keyword evidence="1" id="KW-1133">Transmembrane helix</keyword>
<keyword evidence="1" id="KW-0472">Membrane</keyword>